<protein>
    <submittedName>
        <fullName evidence="2">Uncharacterized protein</fullName>
    </submittedName>
</protein>
<sequence>MLCISAHLICQVTQKATPKYHHHPQKREEAQRQREKIKREGPRSNERSGGRTGGL</sequence>
<feature type="compositionally biased region" description="Basic and acidic residues" evidence="1">
    <location>
        <begin position="26"/>
        <end position="49"/>
    </location>
</feature>
<feature type="region of interest" description="Disordered" evidence="1">
    <location>
        <begin position="13"/>
        <end position="55"/>
    </location>
</feature>
<evidence type="ECO:0000256" key="1">
    <source>
        <dbReference type="SAM" id="MobiDB-lite"/>
    </source>
</evidence>
<accession>A0AA40BK73</accession>
<dbReference type="EMBL" id="JAUKTV010000007">
    <property type="protein sequence ID" value="KAK0735623.1"/>
    <property type="molecule type" value="Genomic_DNA"/>
</dbReference>
<name>A0AA40BK73_9PEZI</name>
<dbReference type="Proteomes" id="UP001172159">
    <property type="component" value="Unassembled WGS sequence"/>
</dbReference>
<dbReference type="AlphaFoldDB" id="A0AA40BK73"/>
<reference evidence="2" key="1">
    <citation type="submission" date="2023-06" db="EMBL/GenBank/DDBJ databases">
        <title>Genome-scale phylogeny and comparative genomics of the fungal order Sordariales.</title>
        <authorList>
            <consortium name="Lawrence Berkeley National Laboratory"/>
            <person name="Hensen N."/>
            <person name="Bonometti L."/>
            <person name="Westerberg I."/>
            <person name="Brannstrom I.O."/>
            <person name="Guillou S."/>
            <person name="Cros-Aarteil S."/>
            <person name="Calhoun S."/>
            <person name="Haridas S."/>
            <person name="Kuo A."/>
            <person name="Mondo S."/>
            <person name="Pangilinan J."/>
            <person name="Riley R."/>
            <person name="Labutti K."/>
            <person name="Andreopoulos B."/>
            <person name="Lipzen A."/>
            <person name="Chen C."/>
            <person name="Yanf M."/>
            <person name="Daum C."/>
            <person name="Ng V."/>
            <person name="Clum A."/>
            <person name="Steindorff A."/>
            <person name="Ohm R."/>
            <person name="Martin F."/>
            <person name="Silar P."/>
            <person name="Natvig D."/>
            <person name="Lalanne C."/>
            <person name="Gautier V."/>
            <person name="Ament-Velasquez S.L."/>
            <person name="Kruys A."/>
            <person name="Hutchinson M.I."/>
            <person name="Powell A.J."/>
            <person name="Barry K."/>
            <person name="Miller A.N."/>
            <person name="Grigoriev I.V."/>
            <person name="Debuchy R."/>
            <person name="Gladieux P."/>
            <person name="Thoren M.H."/>
            <person name="Johannesson H."/>
        </authorList>
    </citation>
    <scope>NUCLEOTIDE SEQUENCE</scope>
    <source>
        <strain evidence="2">CBS 540.89</strain>
    </source>
</reference>
<keyword evidence="3" id="KW-1185">Reference proteome</keyword>
<evidence type="ECO:0000313" key="3">
    <source>
        <dbReference type="Proteomes" id="UP001172159"/>
    </source>
</evidence>
<evidence type="ECO:0000313" key="2">
    <source>
        <dbReference type="EMBL" id="KAK0735623.1"/>
    </source>
</evidence>
<organism evidence="2 3">
    <name type="scientific">Apiosordaria backusii</name>
    <dbReference type="NCBI Taxonomy" id="314023"/>
    <lineage>
        <taxon>Eukaryota</taxon>
        <taxon>Fungi</taxon>
        <taxon>Dikarya</taxon>
        <taxon>Ascomycota</taxon>
        <taxon>Pezizomycotina</taxon>
        <taxon>Sordariomycetes</taxon>
        <taxon>Sordariomycetidae</taxon>
        <taxon>Sordariales</taxon>
        <taxon>Lasiosphaeriaceae</taxon>
        <taxon>Apiosordaria</taxon>
    </lineage>
</organism>
<gene>
    <name evidence="2" type="ORF">B0T21DRAFT_368188</name>
</gene>
<feature type="non-terminal residue" evidence="2">
    <location>
        <position position="55"/>
    </location>
</feature>
<proteinExistence type="predicted"/>
<comment type="caution">
    <text evidence="2">The sequence shown here is derived from an EMBL/GenBank/DDBJ whole genome shotgun (WGS) entry which is preliminary data.</text>
</comment>